<dbReference type="SUPFAM" id="SSF82771">
    <property type="entry name" value="GIY-YIG endonuclease"/>
    <property type="match status" value="1"/>
</dbReference>
<dbReference type="AlphaFoldDB" id="A0A6C0K7N1"/>
<feature type="domain" description="GIY-YIG" evidence="1">
    <location>
        <begin position="7"/>
        <end position="89"/>
    </location>
</feature>
<reference evidence="2" key="1">
    <citation type="journal article" date="2020" name="Nature">
        <title>Giant virus diversity and host interactions through global metagenomics.</title>
        <authorList>
            <person name="Schulz F."/>
            <person name="Roux S."/>
            <person name="Paez-Espino D."/>
            <person name="Jungbluth S."/>
            <person name="Walsh D.A."/>
            <person name="Denef V.J."/>
            <person name="McMahon K.D."/>
            <person name="Konstantinidis K.T."/>
            <person name="Eloe-Fadrosh E.A."/>
            <person name="Kyrpides N.C."/>
            <person name="Woyke T."/>
        </authorList>
    </citation>
    <scope>NUCLEOTIDE SEQUENCE</scope>
    <source>
        <strain evidence="2">GVMAG-S-1101171-110</strain>
    </source>
</reference>
<dbReference type="Gene3D" id="3.40.1440.10">
    <property type="entry name" value="GIY-YIG endonuclease"/>
    <property type="match status" value="1"/>
</dbReference>
<name>A0A6C0K7N1_9ZZZZ</name>
<sequence length="111" mass="12641">MDPPDSPEWFVYLLATVEAPCKTYVGATTDVDRRLRQHNGLMSGGARATSAVPGGWYRVCYVKGFPDKREALRFEWWWKRRSAKLRGNPLERRQAALEALLSEAEGLEMVV</sequence>
<evidence type="ECO:0000259" key="1">
    <source>
        <dbReference type="PROSITE" id="PS50164"/>
    </source>
</evidence>
<protein>
    <recommendedName>
        <fullName evidence="1">GIY-YIG domain-containing protein</fullName>
    </recommendedName>
</protein>
<dbReference type="InterPro" id="IPR000305">
    <property type="entry name" value="GIY-YIG_endonuc"/>
</dbReference>
<dbReference type="InterPro" id="IPR050381">
    <property type="entry name" value="SLX1_endonuclease"/>
</dbReference>
<proteinExistence type="predicted"/>
<dbReference type="Pfam" id="PF01541">
    <property type="entry name" value="GIY-YIG"/>
    <property type="match status" value="1"/>
</dbReference>
<dbReference type="PANTHER" id="PTHR20208:SF13">
    <property type="entry name" value="STRUCTURE-SPECIFIC ENDONUCLEASE SUBUNIT SLX1"/>
    <property type="match status" value="1"/>
</dbReference>
<dbReference type="PROSITE" id="PS50164">
    <property type="entry name" value="GIY_YIG"/>
    <property type="match status" value="1"/>
</dbReference>
<dbReference type="InterPro" id="IPR035901">
    <property type="entry name" value="GIY-YIG_endonuc_sf"/>
</dbReference>
<dbReference type="EMBL" id="MN740798">
    <property type="protein sequence ID" value="QHU12278.1"/>
    <property type="molecule type" value="Genomic_DNA"/>
</dbReference>
<evidence type="ECO:0000313" key="2">
    <source>
        <dbReference type="EMBL" id="QHU12278.1"/>
    </source>
</evidence>
<organism evidence="2">
    <name type="scientific">viral metagenome</name>
    <dbReference type="NCBI Taxonomy" id="1070528"/>
    <lineage>
        <taxon>unclassified sequences</taxon>
        <taxon>metagenomes</taxon>
        <taxon>organismal metagenomes</taxon>
    </lineage>
</organism>
<accession>A0A6C0K7N1</accession>
<dbReference type="PANTHER" id="PTHR20208">
    <property type="entry name" value="STRUCTURE-SPECIFIC ENDONUCLEASE SUBUNIT SLX1"/>
    <property type="match status" value="1"/>
</dbReference>